<dbReference type="GO" id="GO:0050097">
    <property type="term" value="F:methylaspartate mutase activity"/>
    <property type="evidence" value="ECO:0007669"/>
    <property type="project" value="InterPro"/>
</dbReference>
<evidence type="ECO:0000256" key="3">
    <source>
        <dbReference type="ARBA" id="ARBA00023285"/>
    </source>
</evidence>
<dbReference type="Gene3D" id="3.90.970.10">
    <property type="match status" value="1"/>
</dbReference>
<dbReference type="GO" id="GO:0031419">
    <property type="term" value="F:cobalamin binding"/>
    <property type="evidence" value="ECO:0007669"/>
    <property type="project" value="UniProtKB-KW"/>
</dbReference>
<dbReference type="KEGG" id="cfus:CYFUS_003162"/>
<keyword evidence="2" id="KW-0413">Isomerase</keyword>
<dbReference type="InterPro" id="IPR016176">
    <property type="entry name" value="Cbl-dep_enz_cat"/>
</dbReference>
<protein>
    <submittedName>
        <fullName evidence="4">Methylaspartate mutase subunit E</fullName>
    </submittedName>
</protein>
<dbReference type="Proteomes" id="UP000217257">
    <property type="component" value="Chromosome"/>
</dbReference>
<dbReference type="AlphaFoldDB" id="A0A250J2L3"/>
<proteinExistence type="predicted"/>
<dbReference type="SUPFAM" id="SSF51703">
    <property type="entry name" value="Cobalamin (vitamin B12)-dependent enzymes"/>
    <property type="match status" value="1"/>
</dbReference>
<keyword evidence="3" id="KW-0170">Cobalt</keyword>
<evidence type="ECO:0000256" key="2">
    <source>
        <dbReference type="ARBA" id="ARBA00023235"/>
    </source>
</evidence>
<reference evidence="4 5" key="1">
    <citation type="submission" date="2017-06" db="EMBL/GenBank/DDBJ databases">
        <title>Sequencing and comparative analysis of myxobacterial genomes.</title>
        <authorList>
            <person name="Rupp O."/>
            <person name="Goesmann A."/>
            <person name="Sogaard-Andersen L."/>
        </authorList>
    </citation>
    <scope>NUCLEOTIDE SEQUENCE [LARGE SCALE GENOMIC DNA]</scope>
    <source>
        <strain evidence="4 5">DSM 52655</strain>
    </source>
</reference>
<dbReference type="Pfam" id="PF06368">
    <property type="entry name" value="Met_asp_mut_E"/>
    <property type="match status" value="1"/>
</dbReference>
<dbReference type="InterPro" id="IPR014714">
    <property type="entry name" value="Glu_mut_E_C_dom_sf"/>
</dbReference>
<sequence length="459" mass="50830">MNEQILAIDKNFSYELPTKQETVEYIRNLRKQNVHQRLKQADALGTLLVQPRCGVGSQQKMGELLQFLEREAQPDILSLTIDAYTRLCQFDKANAVLQENPQNLNGYPLVCHGYKKVRELNESVQAPIEIRHGSPDARLLFESSIAGGITSFEGGGIGYNLPYSKNVPISSSMQNWRYVDQRCGELARDGIIVDRELFGTLTAVLIPPSIALSMTLLEALCAVREGVKCLSISYCQGGHIAQDVAALRAIRKMAAKYLPPDVDVFPVLHQFMGAFPAARHDAEALILKGAIVAKKGHATKVINKTYEEALGVPTPQANALGIWTTRIVNSTISDFVKVDSAEVEEELHWILREVDEIVAPILDKPDIYRAIEEGFADGILDIPFSASRYAKSGVLPMRDRSGAIRYHNPGGLCMSDAVRSRNAQLLNNATHSPSFSLFSKLTRDIMYFSNMSLQEAIEV</sequence>
<evidence type="ECO:0000256" key="1">
    <source>
        <dbReference type="ARBA" id="ARBA00022628"/>
    </source>
</evidence>
<dbReference type="GO" id="GO:0019670">
    <property type="term" value="P:anaerobic L-glutamate catabolic process"/>
    <property type="evidence" value="ECO:0007669"/>
    <property type="project" value="InterPro"/>
</dbReference>
<keyword evidence="1" id="KW-0846">Cobalamin</keyword>
<accession>A0A250J2L3</accession>
<dbReference type="EMBL" id="CP022098">
    <property type="protein sequence ID" value="ATB37737.1"/>
    <property type="molecule type" value="Genomic_DNA"/>
</dbReference>
<gene>
    <name evidence="4" type="ORF">CYFUS_003162</name>
</gene>
<evidence type="ECO:0000313" key="4">
    <source>
        <dbReference type="EMBL" id="ATB37737.1"/>
    </source>
</evidence>
<dbReference type="InterPro" id="IPR006396">
    <property type="entry name" value="Glu_mut_E"/>
</dbReference>
<evidence type="ECO:0000313" key="5">
    <source>
        <dbReference type="Proteomes" id="UP000217257"/>
    </source>
</evidence>
<organism evidence="4 5">
    <name type="scientific">Cystobacter fuscus</name>
    <dbReference type="NCBI Taxonomy" id="43"/>
    <lineage>
        <taxon>Bacteria</taxon>
        <taxon>Pseudomonadati</taxon>
        <taxon>Myxococcota</taxon>
        <taxon>Myxococcia</taxon>
        <taxon>Myxococcales</taxon>
        <taxon>Cystobacterineae</taxon>
        <taxon>Archangiaceae</taxon>
        <taxon>Cystobacter</taxon>
    </lineage>
</organism>
<name>A0A250J2L3_9BACT</name>
<dbReference type="RefSeq" id="WP_095986008.1">
    <property type="nucleotide sequence ID" value="NZ_CP022098.1"/>
</dbReference>
<dbReference type="Gene3D" id="3.20.20.240">
    <property type="entry name" value="Methylmalonyl-CoA mutase"/>
    <property type="match status" value="1"/>
</dbReference>
<dbReference type="PIRSF" id="PIRSF001495">
    <property type="entry name" value="Met_asp_mut_epsi"/>
    <property type="match status" value="1"/>
</dbReference>